<sequence length="157" mass="17630">MQIRTYTNCPHPPVSQHKALSVCEYYSMCGKRKRPNNRKKRGRKDTAGGAKKIKTLMFLSSYATKTHANSVQFNCAELHASHKADDNKTKQPKHQQQHTRQVSIRLLSNICKPLFRAVSPTALSHTHTQCEAASVPNIMCDRLSSQESLSQLLLNGS</sequence>
<dbReference type="EMBL" id="JAHRIN010034469">
    <property type="protein sequence ID" value="MEQ2203398.1"/>
    <property type="molecule type" value="Genomic_DNA"/>
</dbReference>
<protein>
    <submittedName>
        <fullName evidence="1">Uncharacterized protein</fullName>
    </submittedName>
</protein>
<evidence type="ECO:0000313" key="2">
    <source>
        <dbReference type="Proteomes" id="UP001434883"/>
    </source>
</evidence>
<proteinExistence type="predicted"/>
<gene>
    <name evidence="1" type="ORF">XENOCAPTIV_029516</name>
</gene>
<evidence type="ECO:0000313" key="1">
    <source>
        <dbReference type="EMBL" id="MEQ2203398.1"/>
    </source>
</evidence>
<comment type="caution">
    <text evidence="1">The sequence shown here is derived from an EMBL/GenBank/DDBJ whole genome shotgun (WGS) entry which is preliminary data.</text>
</comment>
<accession>A0ABV0R706</accession>
<organism evidence="1 2">
    <name type="scientific">Xenoophorus captivus</name>
    <dbReference type="NCBI Taxonomy" id="1517983"/>
    <lineage>
        <taxon>Eukaryota</taxon>
        <taxon>Metazoa</taxon>
        <taxon>Chordata</taxon>
        <taxon>Craniata</taxon>
        <taxon>Vertebrata</taxon>
        <taxon>Euteleostomi</taxon>
        <taxon>Actinopterygii</taxon>
        <taxon>Neopterygii</taxon>
        <taxon>Teleostei</taxon>
        <taxon>Neoteleostei</taxon>
        <taxon>Acanthomorphata</taxon>
        <taxon>Ovalentaria</taxon>
        <taxon>Atherinomorphae</taxon>
        <taxon>Cyprinodontiformes</taxon>
        <taxon>Goodeidae</taxon>
        <taxon>Xenoophorus</taxon>
    </lineage>
</organism>
<reference evidence="1 2" key="1">
    <citation type="submission" date="2021-06" db="EMBL/GenBank/DDBJ databases">
        <authorList>
            <person name="Palmer J.M."/>
        </authorList>
    </citation>
    <scope>NUCLEOTIDE SEQUENCE [LARGE SCALE GENOMIC DNA]</scope>
    <source>
        <strain evidence="1 2">XC_2019</strain>
        <tissue evidence="1">Muscle</tissue>
    </source>
</reference>
<dbReference type="Proteomes" id="UP001434883">
    <property type="component" value="Unassembled WGS sequence"/>
</dbReference>
<keyword evidence="2" id="KW-1185">Reference proteome</keyword>
<name>A0ABV0R706_9TELE</name>